<dbReference type="Proteomes" id="UP000609726">
    <property type="component" value="Unassembled WGS sequence"/>
</dbReference>
<dbReference type="EMBL" id="WHJH01000012">
    <property type="protein sequence ID" value="NHZ89910.1"/>
    <property type="molecule type" value="Genomic_DNA"/>
</dbReference>
<proteinExistence type="predicted"/>
<dbReference type="RefSeq" id="WP_166875246.1">
    <property type="nucleotide sequence ID" value="NZ_WHJH01000012.1"/>
</dbReference>
<protein>
    <submittedName>
        <fullName evidence="1">Uncharacterized protein</fullName>
    </submittedName>
</protein>
<name>A0ABX0NT86_9BURK</name>
<accession>A0ABX0NT86</accession>
<sequence length="198" mass="21188">MIDFVYINRAGGFPAPDVLVFQQAEGARPERAIAWKVIRRCAPGHTHPFTFSPTLEVCLGDEFGNFTPRLQAGCGAHFALRPLARGRELVRRADAAPGEIVVRNELARGALDVCVYRDAHLLARRCALAPGLTALLRLAPVLWFGVAAGARQGEPLGAAAQVSALTPLPLARLSSVRVALRGGGPEAFAFEFDEAARP</sequence>
<organism evidence="1 2">
    <name type="scientific">Massilia mucilaginosa</name>
    <dbReference type="NCBI Taxonomy" id="2609282"/>
    <lineage>
        <taxon>Bacteria</taxon>
        <taxon>Pseudomonadati</taxon>
        <taxon>Pseudomonadota</taxon>
        <taxon>Betaproteobacteria</taxon>
        <taxon>Burkholderiales</taxon>
        <taxon>Oxalobacteraceae</taxon>
        <taxon>Telluria group</taxon>
        <taxon>Massilia</taxon>
    </lineage>
</organism>
<comment type="caution">
    <text evidence="1">The sequence shown here is derived from an EMBL/GenBank/DDBJ whole genome shotgun (WGS) entry which is preliminary data.</text>
</comment>
<gene>
    <name evidence="1" type="ORF">F2P45_12930</name>
</gene>
<reference evidence="1 2" key="1">
    <citation type="submission" date="2019-10" db="EMBL/GenBank/DDBJ databases">
        <title>Taxonomy of Antarctic Massilia spp.: description of Massilia rubra sp. nov., Massilia aquatica sp. nov., Massilia mucilaginosa sp. nov., Massilia frigida sp. nov. isolated from streams, lakes and regoliths.</title>
        <authorList>
            <person name="Holochova P."/>
            <person name="Sedlacek I."/>
            <person name="Kralova S."/>
            <person name="Maslanova I."/>
            <person name="Busse H.-J."/>
            <person name="Stankova E."/>
            <person name="Vrbovska V."/>
            <person name="Kovarovic V."/>
            <person name="Bartak M."/>
            <person name="Svec P."/>
            <person name="Pantucek R."/>
        </authorList>
    </citation>
    <scope>NUCLEOTIDE SEQUENCE [LARGE SCALE GENOMIC DNA]</scope>
    <source>
        <strain evidence="1 2">CCM 8733</strain>
    </source>
</reference>
<keyword evidence="2" id="KW-1185">Reference proteome</keyword>
<evidence type="ECO:0000313" key="1">
    <source>
        <dbReference type="EMBL" id="NHZ89910.1"/>
    </source>
</evidence>
<evidence type="ECO:0000313" key="2">
    <source>
        <dbReference type="Proteomes" id="UP000609726"/>
    </source>
</evidence>